<keyword evidence="5 11" id="KW-1133">Transmembrane helix</keyword>
<feature type="transmembrane region" description="Helical" evidence="11">
    <location>
        <begin position="25"/>
        <end position="43"/>
    </location>
</feature>
<dbReference type="InterPro" id="IPR013121">
    <property type="entry name" value="Fe_red_NAD-bd_6"/>
</dbReference>
<accession>A0AAE0NP76</accession>
<name>A0AAE0NP76_9PEZI</name>
<proteinExistence type="inferred from homology"/>
<evidence type="ECO:0000256" key="2">
    <source>
        <dbReference type="ARBA" id="ARBA00006278"/>
    </source>
</evidence>
<dbReference type="Pfam" id="PF01794">
    <property type="entry name" value="Ferric_reduct"/>
    <property type="match status" value="1"/>
</dbReference>
<evidence type="ECO:0000256" key="9">
    <source>
        <dbReference type="ARBA" id="ARBA00023180"/>
    </source>
</evidence>
<protein>
    <submittedName>
        <fullName evidence="13">Ferric reductase NAD binding domain-containing protein</fullName>
    </submittedName>
</protein>
<keyword evidence="7" id="KW-0406">Ion transport</keyword>
<keyword evidence="9" id="KW-0325">Glycoprotein</keyword>
<evidence type="ECO:0000313" key="14">
    <source>
        <dbReference type="Proteomes" id="UP001285441"/>
    </source>
</evidence>
<reference evidence="13" key="2">
    <citation type="submission" date="2023-06" db="EMBL/GenBank/DDBJ databases">
        <authorList>
            <consortium name="Lawrence Berkeley National Laboratory"/>
            <person name="Haridas S."/>
            <person name="Hensen N."/>
            <person name="Bonometti L."/>
            <person name="Westerberg I."/>
            <person name="Brannstrom I.O."/>
            <person name="Guillou S."/>
            <person name="Cros-Aarteil S."/>
            <person name="Calhoun S."/>
            <person name="Kuo A."/>
            <person name="Mondo S."/>
            <person name="Pangilinan J."/>
            <person name="Riley R."/>
            <person name="LaButti K."/>
            <person name="Andreopoulos B."/>
            <person name="Lipzen A."/>
            <person name="Chen C."/>
            <person name="Yanf M."/>
            <person name="Daum C."/>
            <person name="Ng V."/>
            <person name="Clum A."/>
            <person name="Steindorff A."/>
            <person name="Ohm R."/>
            <person name="Martin F."/>
            <person name="Silar P."/>
            <person name="Natvig D."/>
            <person name="Lalanne C."/>
            <person name="Gautier V."/>
            <person name="Ament-velasquez S.L."/>
            <person name="Kruys A."/>
            <person name="Hutchinson M.I."/>
            <person name="Powell A.J."/>
            <person name="Barry K."/>
            <person name="Miller A.N."/>
            <person name="Grigoriev I.V."/>
            <person name="Debuchy R."/>
            <person name="Gladieux P."/>
            <person name="Thoren M.H."/>
            <person name="Johannesson H."/>
        </authorList>
    </citation>
    <scope>NUCLEOTIDE SEQUENCE</scope>
    <source>
        <strain evidence="13">CBS 232.78</strain>
    </source>
</reference>
<dbReference type="GO" id="GO:0006826">
    <property type="term" value="P:iron ion transport"/>
    <property type="evidence" value="ECO:0007669"/>
    <property type="project" value="TreeGrafter"/>
</dbReference>
<keyword evidence="4 11" id="KW-0812">Transmembrane</keyword>
<comment type="similarity">
    <text evidence="2">Belongs to the ferric reductase (FRE) family.</text>
</comment>
<evidence type="ECO:0000259" key="12">
    <source>
        <dbReference type="PROSITE" id="PS51384"/>
    </source>
</evidence>
<comment type="subcellular location">
    <subcellularLocation>
        <location evidence="1">Membrane</location>
        <topology evidence="1">Multi-pass membrane protein</topology>
    </subcellularLocation>
</comment>
<evidence type="ECO:0000256" key="7">
    <source>
        <dbReference type="ARBA" id="ARBA00023065"/>
    </source>
</evidence>
<dbReference type="EMBL" id="JAULSW010000004">
    <property type="protein sequence ID" value="KAK3385034.1"/>
    <property type="molecule type" value="Genomic_DNA"/>
</dbReference>
<dbReference type="PANTHER" id="PTHR32361">
    <property type="entry name" value="FERRIC/CUPRIC REDUCTASE TRANSMEMBRANE COMPONENT"/>
    <property type="match status" value="1"/>
</dbReference>
<evidence type="ECO:0000256" key="8">
    <source>
        <dbReference type="ARBA" id="ARBA00023136"/>
    </source>
</evidence>
<feature type="transmembrane region" description="Helical" evidence="11">
    <location>
        <begin position="236"/>
        <end position="256"/>
    </location>
</feature>
<dbReference type="PANTHER" id="PTHR32361:SF9">
    <property type="entry name" value="FERRIC REDUCTASE TRANSMEMBRANE COMPONENT 3-RELATED"/>
    <property type="match status" value="1"/>
</dbReference>
<evidence type="ECO:0000256" key="4">
    <source>
        <dbReference type="ARBA" id="ARBA00022692"/>
    </source>
</evidence>
<dbReference type="GO" id="GO:0005886">
    <property type="term" value="C:plasma membrane"/>
    <property type="evidence" value="ECO:0007669"/>
    <property type="project" value="TreeGrafter"/>
</dbReference>
<dbReference type="PROSITE" id="PS51384">
    <property type="entry name" value="FAD_FR"/>
    <property type="match status" value="1"/>
</dbReference>
<dbReference type="SFLD" id="SFLDG01168">
    <property type="entry name" value="Ferric_reductase_subgroup_(FRE"/>
    <property type="match status" value="1"/>
</dbReference>
<evidence type="ECO:0000256" key="5">
    <source>
        <dbReference type="ARBA" id="ARBA00022989"/>
    </source>
</evidence>
<dbReference type="Proteomes" id="UP001285441">
    <property type="component" value="Unassembled WGS sequence"/>
</dbReference>
<feature type="transmembrane region" description="Helical" evidence="11">
    <location>
        <begin position="108"/>
        <end position="128"/>
    </location>
</feature>
<keyword evidence="8 11" id="KW-0472">Membrane</keyword>
<keyword evidence="14" id="KW-1185">Reference proteome</keyword>
<evidence type="ECO:0000256" key="1">
    <source>
        <dbReference type="ARBA" id="ARBA00004141"/>
    </source>
</evidence>
<dbReference type="Pfam" id="PF08030">
    <property type="entry name" value="NAD_binding_6"/>
    <property type="match status" value="1"/>
</dbReference>
<dbReference type="GO" id="GO:0006879">
    <property type="term" value="P:intracellular iron ion homeostasis"/>
    <property type="evidence" value="ECO:0007669"/>
    <property type="project" value="TreeGrafter"/>
</dbReference>
<evidence type="ECO:0000256" key="11">
    <source>
        <dbReference type="SAM" id="Phobius"/>
    </source>
</evidence>
<feature type="transmembrane region" description="Helical" evidence="11">
    <location>
        <begin position="176"/>
        <end position="194"/>
    </location>
</feature>
<dbReference type="SUPFAM" id="SSF52343">
    <property type="entry name" value="Ferredoxin reductase-like, C-terminal NADP-linked domain"/>
    <property type="match status" value="1"/>
</dbReference>
<dbReference type="Gene3D" id="3.40.50.80">
    <property type="entry name" value="Nucleotide-binding domain of ferredoxin-NADP reductase (FNR) module"/>
    <property type="match status" value="1"/>
</dbReference>
<reference evidence="13" key="1">
    <citation type="journal article" date="2023" name="Mol. Phylogenet. Evol.">
        <title>Genome-scale phylogeny and comparative genomics of the fungal order Sordariales.</title>
        <authorList>
            <person name="Hensen N."/>
            <person name="Bonometti L."/>
            <person name="Westerberg I."/>
            <person name="Brannstrom I.O."/>
            <person name="Guillou S."/>
            <person name="Cros-Aarteil S."/>
            <person name="Calhoun S."/>
            <person name="Haridas S."/>
            <person name="Kuo A."/>
            <person name="Mondo S."/>
            <person name="Pangilinan J."/>
            <person name="Riley R."/>
            <person name="LaButti K."/>
            <person name="Andreopoulos B."/>
            <person name="Lipzen A."/>
            <person name="Chen C."/>
            <person name="Yan M."/>
            <person name="Daum C."/>
            <person name="Ng V."/>
            <person name="Clum A."/>
            <person name="Steindorff A."/>
            <person name="Ohm R.A."/>
            <person name="Martin F."/>
            <person name="Silar P."/>
            <person name="Natvig D.O."/>
            <person name="Lalanne C."/>
            <person name="Gautier V."/>
            <person name="Ament-Velasquez S.L."/>
            <person name="Kruys A."/>
            <person name="Hutchinson M.I."/>
            <person name="Powell A.J."/>
            <person name="Barry K."/>
            <person name="Miller A.N."/>
            <person name="Grigoriev I.V."/>
            <person name="Debuchy R."/>
            <person name="Gladieux P."/>
            <person name="Hiltunen Thoren M."/>
            <person name="Johannesson H."/>
        </authorList>
    </citation>
    <scope>NUCLEOTIDE SEQUENCE</scope>
    <source>
        <strain evidence="13">CBS 232.78</strain>
    </source>
</reference>
<dbReference type="GO" id="GO:0015677">
    <property type="term" value="P:copper ion import"/>
    <property type="evidence" value="ECO:0007669"/>
    <property type="project" value="TreeGrafter"/>
</dbReference>
<dbReference type="CDD" id="cd06186">
    <property type="entry name" value="NOX_Duox_like_FAD_NADP"/>
    <property type="match status" value="1"/>
</dbReference>
<keyword evidence="3" id="KW-0813">Transport</keyword>
<evidence type="ECO:0000256" key="6">
    <source>
        <dbReference type="ARBA" id="ARBA00023002"/>
    </source>
</evidence>
<evidence type="ECO:0000313" key="13">
    <source>
        <dbReference type="EMBL" id="KAK3385034.1"/>
    </source>
</evidence>
<feature type="domain" description="FAD-binding FR-type" evidence="12">
    <location>
        <begin position="279"/>
        <end position="421"/>
    </location>
</feature>
<organism evidence="13 14">
    <name type="scientific">Podospora didyma</name>
    <dbReference type="NCBI Taxonomy" id="330526"/>
    <lineage>
        <taxon>Eukaryota</taxon>
        <taxon>Fungi</taxon>
        <taxon>Dikarya</taxon>
        <taxon>Ascomycota</taxon>
        <taxon>Pezizomycotina</taxon>
        <taxon>Sordariomycetes</taxon>
        <taxon>Sordariomycetidae</taxon>
        <taxon>Sordariales</taxon>
        <taxon>Podosporaceae</taxon>
        <taxon>Podospora</taxon>
    </lineage>
</organism>
<comment type="caution">
    <text evidence="13">The sequence shown here is derived from an EMBL/GenBank/DDBJ whole genome shotgun (WGS) entry which is preliminary data.</text>
</comment>
<dbReference type="SFLD" id="SFLDS00052">
    <property type="entry name" value="Ferric_Reductase_Domain"/>
    <property type="match status" value="1"/>
</dbReference>
<feature type="region of interest" description="Disordered" evidence="10">
    <location>
        <begin position="498"/>
        <end position="529"/>
    </location>
</feature>
<dbReference type="GO" id="GO:0000293">
    <property type="term" value="F:ferric-chelate reductase activity"/>
    <property type="evidence" value="ECO:0007669"/>
    <property type="project" value="UniProtKB-ARBA"/>
</dbReference>
<dbReference type="InterPro" id="IPR017927">
    <property type="entry name" value="FAD-bd_FR_type"/>
</dbReference>
<feature type="transmembrane region" description="Helical" evidence="11">
    <location>
        <begin position="206"/>
        <end position="224"/>
    </location>
</feature>
<dbReference type="InterPro" id="IPR039261">
    <property type="entry name" value="FNR_nucleotide-bd"/>
</dbReference>
<dbReference type="InterPro" id="IPR051410">
    <property type="entry name" value="Ferric/Cupric_Reductase"/>
</dbReference>
<dbReference type="InterPro" id="IPR013130">
    <property type="entry name" value="Fe3_Rdtase_TM_dom"/>
</dbReference>
<keyword evidence="6" id="KW-0560">Oxidoreductase</keyword>
<evidence type="ECO:0000256" key="10">
    <source>
        <dbReference type="SAM" id="MobiDB-lite"/>
    </source>
</evidence>
<sequence length="608" mass="67406">MGPPFRFLDLSEAEKHLRRLALDRYAAYAQLSALLPVGVVLAYRTAEWAVNMSSPKRGAYAGVPGSPALKSQRQSGLGVWRARLRKVQWWLSDDVILFGTIWGQRDQWIIGSFWGLWLLLLCILDTGYDYLHLTKRLGIIAASQYPVQYLLALKSINPFSYLIGASHGQVNRWHRVLARIINALLFLHVAFYLNYFVQMGILKKRLLNPVVLFGVIAFLGLGLLNSTALRSVRRHSYRLFFITHLFVAFAMPPLLFMHAPSARWFMAEALGVFIADLVDRKRDTIIVEATLVSVPNTSLVRITASIPETKIDRFGRQPGSYVILVIPPAARQLANPKSASNLLFELLYNPFTVAAIDREKGELTLVARKQSGPLTGALAALAQGASSSSSSKNSDEVKDGEVAITKTPLMIEGPYGATPKFSLGSFDRVLLVAGGIGATFTVPLYRSILHDNPSTKVEMVWAVRSADDATWAVTKKEAKSTLSDDNVQIFLTGSIRPEAAEGSTPKMTKKQKLVTGKPSASSTSDNDGADAIELSSLYKERQNQKDTTQHERPDLKRIVDDIFKHSQEDQVAVLVCGPPGMARELREHVGVWVMKGRYVLWHNEGFGF</sequence>
<dbReference type="AlphaFoldDB" id="A0AAE0NP76"/>
<evidence type="ECO:0000256" key="3">
    <source>
        <dbReference type="ARBA" id="ARBA00022448"/>
    </source>
</evidence>
<gene>
    <name evidence="13" type="ORF">B0H63DRAFT_543225</name>
</gene>